<evidence type="ECO:0000256" key="1">
    <source>
        <dbReference type="ARBA" id="ARBA00001954"/>
    </source>
</evidence>
<protein>
    <submittedName>
        <fullName evidence="6">Uncharacterized protein</fullName>
    </submittedName>
</protein>
<evidence type="ECO:0000256" key="5">
    <source>
        <dbReference type="ARBA" id="ARBA00023004"/>
    </source>
</evidence>
<keyword evidence="7" id="KW-1185">Reference proteome</keyword>
<evidence type="ECO:0000256" key="3">
    <source>
        <dbReference type="ARBA" id="ARBA00022723"/>
    </source>
</evidence>
<keyword evidence="4" id="KW-0560">Oxidoreductase</keyword>
<proteinExistence type="inferred from homology"/>
<comment type="cofactor">
    <cofactor evidence="1">
        <name>Fe(2+)</name>
        <dbReference type="ChEBI" id="CHEBI:29033"/>
    </cofactor>
</comment>
<evidence type="ECO:0000313" key="7">
    <source>
        <dbReference type="Proteomes" id="UP000828251"/>
    </source>
</evidence>
<dbReference type="InterPro" id="IPR004294">
    <property type="entry name" value="Carotenoid_Oase"/>
</dbReference>
<keyword evidence="5" id="KW-0408">Iron</keyword>
<reference evidence="6 7" key="1">
    <citation type="journal article" date="2021" name="Plant Biotechnol. J.">
        <title>Multi-omics assisted identification of the key and species-specific regulatory components of drought-tolerant mechanisms in Gossypium stocksii.</title>
        <authorList>
            <person name="Yu D."/>
            <person name="Ke L."/>
            <person name="Zhang D."/>
            <person name="Wu Y."/>
            <person name="Sun Y."/>
            <person name="Mei J."/>
            <person name="Sun J."/>
            <person name="Sun Y."/>
        </authorList>
    </citation>
    <scope>NUCLEOTIDE SEQUENCE [LARGE SCALE GENOMIC DNA]</scope>
    <source>
        <strain evidence="7">cv. E1</strain>
        <tissue evidence="6">Leaf</tissue>
    </source>
</reference>
<keyword evidence="3" id="KW-0479">Metal-binding</keyword>
<comment type="similarity">
    <text evidence="2">Belongs to the carotenoid oxygenase family.</text>
</comment>
<sequence>MGLRPDQIGLVQYKFSHQLKGKEGVIISLSFGPNPMFGGLKSTKSIFGESSPLWIEGEGMLHAFYFSKNINGNWTVVYNNRHVETDTFKLEKLRNKPSSSGHRRGSSCCLHFFLAQFGWFAIAYPNS</sequence>
<dbReference type="OrthoDB" id="895717at2759"/>
<dbReference type="EMBL" id="JAIQCV010000009">
    <property type="protein sequence ID" value="KAH1067398.1"/>
    <property type="molecule type" value="Genomic_DNA"/>
</dbReference>
<keyword evidence="4" id="KW-0223">Dioxygenase</keyword>
<comment type="caution">
    <text evidence="6">The sequence shown here is derived from an EMBL/GenBank/DDBJ whole genome shotgun (WGS) entry which is preliminary data.</text>
</comment>
<evidence type="ECO:0000256" key="4">
    <source>
        <dbReference type="ARBA" id="ARBA00022964"/>
    </source>
</evidence>
<dbReference type="GO" id="GO:0016702">
    <property type="term" value="F:oxidoreductase activity, acting on single donors with incorporation of molecular oxygen, incorporation of two atoms of oxygen"/>
    <property type="evidence" value="ECO:0007669"/>
    <property type="project" value="InterPro"/>
</dbReference>
<evidence type="ECO:0000313" key="6">
    <source>
        <dbReference type="EMBL" id="KAH1067398.1"/>
    </source>
</evidence>
<gene>
    <name evidence="6" type="ORF">J1N35_032385</name>
</gene>
<dbReference type="Pfam" id="PF03055">
    <property type="entry name" value="RPE65"/>
    <property type="match status" value="1"/>
</dbReference>
<name>A0A9D3V362_9ROSI</name>
<evidence type="ECO:0000256" key="2">
    <source>
        <dbReference type="ARBA" id="ARBA00006787"/>
    </source>
</evidence>
<dbReference type="GO" id="GO:0046872">
    <property type="term" value="F:metal ion binding"/>
    <property type="evidence" value="ECO:0007669"/>
    <property type="project" value="UniProtKB-KW"/>
</dbReference>
<organism evidence="6 7">
    <name type="scientific">Gossypium stocksii</name>
    <dbReference type="NCBI Taxonomy" id="47602"/>
    <lineage>
        <taxon>Eukaryota</taxon>
        <taxon>Viridiplantae</taxon>
        <taxon>Streptophyta</taxon>
        <taxon>Embryophyta</taxon>
        <taxon>Tracheophyta</taxon>
        <taxon>Spermatophyta</taxon>
        <taxon>Magnoliopsida</taxon>
        <taxon>eudicotyledons</taxon>
        <taxon>Gunneridae</taxon>
        <taxon>Pentapetalae</taxon>
        <taxon>rosids</taxon>
        <taxon>malvids</taxon>
        <taxon>Malvales</taxon>
        <taxon>Malvaceae</taxon>
        <taxon>Malvoideae</taxon>
        <taxon>Gossypium</taxon>
    </lineage>
</organism>
<accession>A0A9D3V362</accession>
<dbReference type="Proteomes" id="UP000828251">
    <property type="component" value="Unassembled WGS sequence"/>
</dbReference>
<dbReference type="AlphaFoldDB" id="A0A9D3V362"/>